<dbReference type="PANTHER" id="PTHR45947:SF3">
    <property type="entry name" value="SULFOQUINOVOSYL TRANSFERASE SQD2"/>
    <property type="match status" value="1"/>
</dbReference>
<dbReference type="PANTHER" id="PTHR45947">
    <property type="entry name" value="SULFOQUINOVOSYL TRANSFERASE SQD2"/>
    <property type="match status" value="1"/>
</dbReference>
<keyword evidence="4" id="KW-1185">Reference proteome</keyword>
<dbReference type="eggNOG" id="COG0297">
    <property type="taxonomic scope" value="Bacteria"/>
</dbReference>
<feature type="domain" description="Glycosyltransferase subfamily 4-like N-terminal" evidence="2">
    <location>
        <begin position="16"/>
        <end position="138"/>
    </location>
</feature>
<evidence type="ECO:0000313" key="3">
    <source>
        <dbReference type="EMBL" id="SEJ13996.1"/>
    </source>
</evidence>
<dbReference type="Pfam" id="PF13439">
    <property type="entry name" value="Glyco_transf_4"/>
    <property type="match status" value="1"/>
</dbReference>
<keyword evidence="3" id="KW-0808">Transferase</keyword>
<dbReference type="SUPFAM" id="SSF53756">
    <property type="entry name" value="UDP-Glycosyltransferase/glycogen phosphorylase"/>
    <property type="match status" value="1"/>
</dbReference>
<name>A0A1H6WE82_9FIRM</name>
<organism evidence="3 4">
    <name type="scientific">Sharpea azabuensis</name>
    <dbReference type="NCBI Taxonomy" id="322505"/>
    <lineage>
        <taxon>Bacteria</taxon>
        <taxon>Bacillati</taxon>
        <taxon>Bacillota</taxon>
        <taxon>Erysipelotrichia</taxon>
        <taxon>Erysipelotrichales</taxon>
        <taxon>Coprobacillaceae</taxon>
        <taxon>Sharpea</taxon>
    </lineage>
</organism>
<dbReference type="InterPro" id="IPR001296">
    <property type="entry name" value="Glyco_trans_1"/>
</dbReference>
<reference evidence="4" key="1">
    <citation type="submission" date="2016-10" db="EMBL/GenBank/DDBJ databases">
        <authorList>
            <person name="Varghese N."/>
        </authorList>
    </citation>
    <scope>NUCLEOTIDE SEQUENCE [LARGE SCALE GENOMIC DNA]</scope>
    <source>
        <strain evidence="4">DSM 20406</strain>
    </source>
</reference>
<evidence type="ECO:0000259" key="1">
    <source>
        <dbReference type="Pfam" id="PF00534"/>
    </source>
</evidence>
<dbReference type="Gene3D" id="3.40.50.2000">
    <property type="entry name" value="Glycogen Phosphorylase B"/>
    <property type="match status" value="2"/>
</dbReference>
<dbReference type="Pfam" id="PF00534">
    <property type="entry name" value="Glycos_transf_1"/>
    <property type="match status" value="1"/>
</dbReference>
<dbReference type="InterPro" id="IPR050194">
    <property type="entry name" value="Glycosyltransferase_grp1"/>
</dbReference>
<feature type="domain" description="Glycosyl transferase family 1" evidence="1">
    <location>
        <begin position="318"/>
        <end position="404"/>
    </location>
</feature>
<evidence type="ECO:0000259" key="2">
    <source>
        <dbReference type="Pfam" id="PF13439"/>
    </source>
</evidence>
<dbReference type="GeneID" id="54120764"/>
<proteinExistence type="predicted"/>
<dbReference type="Proteomes" id="UP000183028">
    <property type="component" value="Unassembled WGS sequence"/>
</dbReference>
<dbReference type="AlphaFoldDB" id="A0A1H6WE82"/>
<dbReference type="GO" id="GO:0016757">
    <property type="term" value="F:glycosyltransferase activity"/>
    <property type="evidence" value="ECO:0007669"/>
    <property type="project" value="InterPro"/>
</dbReference>
<sequence length="438" mass="50612">MNILHYSLGFPPYRSGGLTKFCMDLMKEQVKEGNRVSLLWPGEIQIFSKSTKIKKNKSIKDISNYEVINPTPVPYDEGIFDISEFIAEGDLKVYEQFLKTVHPDIIHIHTFMGLHKNFLVAARNIGIKTVFTTHDFFPICPKVMLFRDGMICPDAKSCDSCPKCNLTALSLKKMQILQSPVYRTFKDNLIVKKIRKTHRDEYLSVQKNTEINPTRTAEEYRKLRDFYKSFLDLVNIVHYNSTITKEVYEKYMGERKSVLIPITHGDIQDHRKKKKFLPPLKITYLGPMGEAKGFFCLKAVLDDLNKERNDFILNVFFHKQGLPHYIKQHDRYSYSQLESIMDKTDVLITPSVWNETFGYTVIEAMSYGVPVIVSNQVGAKDVIPKGAGFIVNNKHELTKAVESLNIKLLESMNQSIIESFQILTMNEFNRILLENLQQ</sequence>
<dbReference type="InterPro" id="IPR028098">
    <property type="entry name" value="Glyco_trans_4-like_N"/>
</dbReference>
<dbReference type="RefSeq" id="WP_033163372.1">
    <property type="nucleotide sequence ID" value="NZ_FNYK01000062.1"/>
</dbReference>
<evidence type="ECO:0000313" key="4">
    <source>
        <dbReference type="Proteomes" id="UP000183028"/>
    </source>
</evidence>
<gene>
    <name evidence="3" type="ORF">SAMN04487834_10626</name>
</gene>
<dbReference type="EMBL" id="FNYK01000062">
    <property type="protein sequence ID" value="SEJ13996.1"/>
    <property type="molecule type" value="Genomic_DNA"/>
</dbReference>
<accession>A0A1H6WE82</accession>
<protein>
    <submittedName>
        <fullName evidence="3">Glycosyltransferase involved in cell wall bisynthesis</fullName>
    </submittedName>
</protein>